<gene>
    <name evidence="10" type="ORF">DVR12_11625</name>
</gene>
<proteinExistence type="predicted"/>
<protein>
    <submittedName>
        <fullName evidence="10">Glycosyl transferase</fullName>
    </submittedName>
</protein>
<comment type="subcellular location">
    <subcellularLocation>
        <location evidence="1">Cell membrane</location>
        <topology evidence="1">Multi-pass membrane protein</topology>
    </subcellularLocation>
</comment>
<dbReference type="Pfam" id="PF13231">
    <property type="entry name" value="PMT_2"/>
    <property type="match status" value="1"/>
</dbReference>
<keyword evidence="2" id="KW-1003">Cell membrane</keyword>
<dbReference type="InterPro" id="IPR050297">
    <property type="entry name" value="LipidA_mod_glycosyltrf_83"/>
</dbReference>
<dbReference type="InterPro" id="IPR038731">
    <property type="entry name" value="RgtA/B/C-like"/>
</dbReference>
<evidence type="ECO:0000313" key="10">
    <source>
        <dbReference type="EMBL" id="RFS22451.1"/>
    </source>
</evidence>
<sequence>MPINTAPSRTSPIWILILLMLTKIVLQYWVVNSNYDLQRDEYLHLDMANHLAGGYISVPPFISWNSVLIQWLGNGIFWVRFFPAFYGALTMLLMWKMIEMAGGGIFAQLLAAFTFLFSGMTRLQIFYQPNSVDILSWTIVFWLLMKYIRQPKDTYLIWIGIVVGVGILNKYNIIFLVLGVVAGLLLTKYREVFTRRAFYAGVLLALIIISPNLVWQFRHGFPVIHHMKELSSSQLVNVSRIGFIIDQFIFFLGGAFLILAGLISLLFYKPFRAYRIVLIIFTITISLFVYFRAKSYYSLGLYPIIFAFGSTWWEQLFNRFRYGRVAWLVIIVLPFFLIFKAIFPVLTPEEIAREGEKYRMLGILKWEDGKDHEIPQDFADMLGWREMAELAQQAWEKIPENERKNALILCDNYGQAGALNYFNKGKTPPAVAMEADYVFWFPKTDSIHYVLRVGHAPDSGFLKLIGKIETIGKLATPYSRERDWQTEVYLLSDFSPEVKNKFRALLSKKQGNYAAY</sequence>
<dbReference type="EMBL" id="QPMM01000006">
    <property type="protein sequence ID" value="RFS22451.1"/>
    <property type="molecule type" value="Genomic_DNA"/>
</dbReference>
<evidence type="ECO:0000256" key="5">
    <source>
        <dbReference type="ARBA" id="ARBA00022692"/>
    </source>
</evidence>
<evidence type="ECO:0000256" key="3">
    <source>
        <dbReference type="ARBA" id="ARBA00022676"/>
    </source>
</evidence>
<keyword evidence="3" id="KW-0328">Glycosyltransferase</keyword>
<evidence type="ECO:0000256" key="2">
    <source>
        <dbReference type="ARBA" id="ARBA00022475"/>
    </source>
</evidence>
<comment type="caution">
    <text evidence="10">The sequence shown here is derived from an EMBL/GenBank/DDBJ whole genome shotgun (WGS) entry which is preliminary data.</text>
</comment>
<dbReference type="Proteomes" id="UP000260644">
    <property type="component" value="Unassembled WGS sequence"/>
</dbReference>
<name>A0A3E1YAF8_9BACT</name>
<dbReference type="GO" id="GO:0009103">
    <property type="term" value="P:lipopolysaccharide biosynthetic process"/>
    <property type="evidence" value="ECO:0007669"/>
    <property type="project" value="UniProtKB-ARBA"/>
</dbReference>
<keyword evidence="7 8" id="KW-0472">Membrane</keyword>
<evidence type="ECO:0000256" key="7">
    <source>
        <dbReference type="ARBA" id="ARBA00023136"/>
    </source>
</evidence>
<evidence type="ECO:0000313" key="11">
    <source>
        <dbReference type="Proteomes" id="UP000260644"/>
    </source>
</evidence>
<feature type="transmembrane region" description="Helical" evidence="8">
    <location>
        <begin position="101"/>
        <end position="120"/>
    </location>
</feature>
<evidence type="ECO:0000259" key="9">
    <source>
        <dbReference type="Pfam" id="PF13231"/>
    </source>
</evidence>
<feature type="transmembrane region" description="Helical" evidence="8">
    <location>
        <begin position="325"/>
        <end position="346"/>
    </location>
</feature>
<reference evidence="10 11" key="1">
    <citation type="submission" date="2018-07" db="EMBL/GenBank/DDBJ databases">
        <title>Chitinophaga K2CV101002-2 sp. nov., isolated from a monsoon evergreen broad-leaved forest soil.</title>
        <authorList>
            <person name="Lv Y."/>
        </authorList>
    </citation>
    <scope>NUCLEOTIDE SEQUENCE [LARGE SCALE GENOMIC DNA]</scope>
    <source>
        <strain evidence="10 11">GDMCC 1.1288</strain>
    </source>
</reference>
<keyword evidence="6 8" id="KW-1133">Transmembrane helix</keyword>
<keyword evidence="5 8" id="KW-0812">Transmembrane</keyword>
<keyword evidence="4 10" id="KW-0808">Transferase</keyword>
<organism evidence="10 11">
    <name type="scientific">Chitinophaga silvatica</name>
    <dbReference type="NCBI Taxonomy" id="2282649"/>
    <lineage>
        <taxon>Bacteria</taxon>
        <taxon>Pseudomonadati</taxon>
        <taxon>Bacteroidota</taxon>
        <taxon>Chitinophagia</taxon>
        <taxon>Chitinophagales</taxon>
        <taxon>Chitinophagaceae</taxon>
        <taxon>Chitinophaga</taxon>
    </lineage>
</organism>
<evidence type="ECO:0000256" key="4">
    <source>
        <dbReference type="ARBA" id="ARBA00022679"/>
    </source>
</evidence>
<feature type="transmembrane region" description="Helical" evidence="8">
    <location>
        <begin position="51"/>
        <end position="69"/>
    </location>
</feature>
<dbReference type="AlphaFoldDB" id="A0A3E1YAF8"/>
<dbReference type="GO" id="GO:0016763">
    <property type="term" value="F:pentosyltransferase activity"/>
    <property type="evidence" value="ECO:0007669"/>
    <property type="project" value="TreeGrafter"/>
</dbReference>
<feature type="transmembrane region" description="Helical" evidence="8">
    <location>
        <begin position="198"/>
        <end position="217"/>
    </location>
</feature>
<dbReference type="GO" id="GO:0005886">
    <property type="term" value="C:plasma membrane"/>
    <property type="evidence" value="ECO:0007669"/>
    <property type="project" value="UniProtKB-SubCell"/>
</dbReference>
<feature type="transmembrane region" description="Helical" evidence="8">
    <location>
        <begin position="248"/>
        <end position="268"/>
    </location>
</feature>
<feature type="transmembrane region" description="Helical" evidence="8">
    <location>
        <begin position="155"/>
        <end position="186"/>
    </location>
</feature>
<evidence type="ECO:0000256" key="6">
    <source>
        <dbReference type="ARBA" id="ARBA00022989"/>
    </source>
</evidence>
<feature type="domain" description="Glycosyltransferase RgtA/B/C/D-like" evidence="9">
    <location>
        <begin position="58"/>
        <end position="215"/>
    </location>
</feature>
<keyword evidence="11" id="KW-1185">Reference proteome</keyword>
<feature type="transmembrane region" description="Helical" evidence="8">
    <location>
        <begin position="296"/>
        <end position="313"/>
    </location>
</feature>
<accession>A0A3E1YAF8</accession>
<evidence type="ECO:0000256" key="1">
    <source>
        <dbReference type="ARBA" id="ARBA00004651"/>
    </source>
</evidence>
<feature type="transmembrane region" description="Helical" evidence="8">
    <location>
        <begin position="76"/>
        <end position="95"/>
    </location>
</feature>
<evidence type="ECO:0000256" key="8">
    <source>
        <dbReference type="SAM" id="Phobius"/>
    </source>
</evidence>
<feature type="transmembrane region" description="Helical" evidence="8">
    <location>
        <begin position="12"/>
        <end position="31"/>
    </location>
</feature>
<dbReference type="PANTHER" id="PTHR33908">
    <property type="entry name" value="MANNOSYLTRANSFERASE YKCB-RELATED"/>
    <property type="match status" value="1"/>
</dbReference>
<feature type="transmembrane region" description="Helical" evidence="8">
    <location>
        <begin position="273"/>
        <end position="290"/>
    </location>
</feature>
<dbReference type="PANTHER" id="PTHR33908:SF11">
    <property type="entry name" value="MEMBRANE PROTEIN"/>
    <property type="match status" value="1"/>
</dbReference>
<feature type="transmembrane region" description="Helical" evidence="8">
    <location>
        <begin position="132"/>
        <end position="149"/>
    </location>
</feature>